<evidence type="ECO:0000256" key="4">
    <source>
        <dbReference type="ARBA" id="ARBA00022884"/>
    </source>
</evidence>
<evidence type="ECO:0000259" key="8">
    <source>
        <dbReference type="Pfam" id="PF03787"/>
    </source>
</evidence>
<reference evidence="9" key="1">
    <citation type="submission" date="2020-01" db="EMBL/GenBank/DDBJ databases">
        <authorList>
            <person name="Meier V. D."/>
            <person name="Meier V D."/>
        </authorList>
    </citation>
    <scope>NUCLEOTIDE SEQUENCE</scope>
    <source>
        <strain evidence="9">HLG_WM_MAG_05</strain>
    </source>
</reference>
<gene>
    <name evidence="9" type="ORF">HELGO_WM8216</name>
</gene>
<dbReference type="PANTHER" id="PTHR38007">
    <property type="entry name" value="CRISPR SYSTEM CMS PROTEIN CSM5"/>
    <property type="match status" value="1"/>
</dbReference>
<dbReference type="GO" id="GO:0051607">
    <property type="term" value="P:defense response to virus"/>
    <property type="evidence" value="ECO:0007669"/>
    <property type="project" value="UniProtKB-KW"/>
</dbReference>
<organism evidence="9">
    <name type="scientific">uncultured Sulfurovum sp</name>
    <dbReference type="NCBI Taxonomy" id="269237"/>
    <lineage>
        <taxon>Bacteria</taxon>
        <taxon>Pseudomonadati</taxon>
        <taxon>Campylobacterota</taxon>
        <taxon>Epsilonproteobacteria</taxon>
        <taxon>Campylobacterales</taxon>
        <taxon>Sulfurovaceae</taxon>
        <taxon>Sulfurovum</taxon>
        <taxon>environmental samples</taxon>
    </lineage>
</organism>
<feature type="coiled-coil region" evidence="7">
    <location>
        <begin position="390"/>
        <end position="451"/>
    </location>
</feature>
<feature type="domain" description="CRISPR type III-associated protein" evidence="8">
    <location>
        <begin position="7"/>
        <end position="236"/>
    </location>
</feature>
<keyword evidence="5" id="KW-0051">Antiviral defense</keyword>
<comment type="function">
    <text evidence="1">This subunit might be involved in maturation of a crRNA intermediate to its mature form.</text>
</comment>
<dbReference type="EMBL" id="CACVAU010000089">
    <property type="protein sequence ID" value="CAA6826723.1"/>
    <property type="molecule type" value="Genomic_DNA"/>
</dbReference>
<sequence>MANIRLKLTALSPIHIGSSEVYEPTNFIMDEGILYSFRDEDFYINLPDIKKEAFMRILNENKSDSFVRIHKFVKDNKNLVKEIATGMVSVTDGLQKDYDKLLGQVRQFEGKGRTTERVFNKFEIQRIQRKQVKTEAGTYANTGYIVGSSLKGSISTAYQELVYKKEGFKAVEQKFQAKGREISNNLFKAFKVSDSIVKKVNTKVGFALNKERFEYDFHNPNANVKLSTYIEVIEAGGEFTVDINHGSLDIEEILESCNSHYMPIFRSLFLDKVNGKSEYINKYLSSNFYESYRHFQLKPNQYLLRVGKHSGARSVTIDGLREIKSKLSGGGKHRKPNKFEYREDETTTWLFGENSSSNNGLLPFGWVLAEISEEKESGAEAIDGLYALQVQRIKERVEKNLAIEEKLKEEEEEKAQRELQEKERLASMTPVQRLIDAYNDLSVLINEMKDEKLENFEEIKLELAGEVKKELQKTPKTWDKAKKKALDRKNYIEGLLK</sequence>
<dbReference type="AlphaFoldDB" id="A0A6S6UCY7"/>
<accession>A0A6S6UCY7</accession>
<dbReference type="InterPro" id="IPR005537">
    <property type="entry name" value="RAMP_III_fam"/>
</dbReference>
<comment type="similarity">
    <text evidence="2">Belongs to the CRISPR-associated Csm5 family.</text>
</comment>
<evidence type="ECO:0000256" key="1">
    <source>
        <dbReference type="ARBA" id="ARBA00003088"/>
    </source>
</evidence>
<evidence type="ECO:0000256" key="7">
    <source>
        <dbReference type="SAM" id="Coils"/>
    </source>
</evidence>
<name>A0A6S6UCY7_9BACT</name>
<dbReference type="PANTHER" id="PTHR38007:SF1">
    <property type="entry name" value="CRISPR SYSTEM CMS PROTEIN CSM5"/>
    <property type="match status" value="1"/>
</dbReference>
<evidence type="ECO:0000256" key="5">
    <source>
        <dbReference type="ARBA" id="ARBA00023118"/>
    </source>
</evidence>
<dbReference type="Pfam" id="PF03787">
    <property type="entry name" value="RAMPs"/>
    <property type="match status" value="1"/>
</dbReference>
<protein>
    <recommendedName>
        <fullName evidence="3">CRISPR system Cms protein Csm5</fullName>
    </recommendedName>
    <alternativeName>
        <fullName evidence="6">CRISPR type III A-associated protein Csm5</fullName>
    </alternativeName>
</protein>
<dbReference type="InterPro" id="IPR010173">
    <property type="entry name" value="CRISPR-assoc_Csm5"/>
</dbReference>
<keyword evidence="4" id="KW-0694">RNA-binding</keyword>
<evidence type="ECO:0000313" key="9">
    <source>
        <dbReference type="EMBL" id="CAA6826723.1"/>
    </source>
</evidence>
<proteinExistence type="inferred from homology"/>
<evidence type="ECO:0000256" key="3">
    <source>
        <dbReference type="ARBA" id="ARBA00016113"/>
    </source>
</evidence>
<evidence type="ECO:0000256" key="6">
    <source>
        <dbReference type="ARBA" id="ARBA00031720"/>
    </source>
</evidence>
<dbReference type="GO" id="GO:0003723">
    <property type="term" value="F:RNA binding"/>
    <property type="evidence" value="ECO:0007669"/>
    <property type="project" value="UniProtKB-KW"/>
</dbReference>
<keyword evidence="7" id="KW-0175">Coiled coil</keyword>
<evidence type="ECO:0000256" key="2">
    <source>
        <dbReference type="ARBA" id="ARBA00006680"/>
    </source>
</evidence>